<evidence type="ECO:0000313" key="1">
    <source>
        <dbReference type="EMBL" id="ORY47198.1"/>
    </source>
</evidence>
<protein>
    <submittedName>
        <fullName evidence="1">Uncharacterized protein</fullName>
    </submittedName>
</protein>
<sequence>MYGFCLLFSRSLPPSSPFLPPFPSLGLAFLHAILTGLEHAIERHPLLTFDSAMGGESSVFRGARKSSSCSLLCALLAGSEGNETTDMLLLLAC</sequence>
<dbReference type="Proteomes" id="UP000193467">
    <property type="component" value="Unassembled WGS sequence"/>
</dbReference>
<dbReference type="InParanoid" id="A0A1Y2CJJ4"/>
<gene>
    <name evidence="1" type="ORF">BCR35DRAFT_28990</name>
</gene>
<dbReference type="AlphaFoldDB" id="A0A1Y2CJJ4"/>
<accession>A0A1Y2CJJ4</accession>
<evidence type="ECO:0000313" key="2">
    <source>
        <dbReference type="Proteomes" id="UP000193467"/>
    </source>
</evidence>
<reference evidence="1 2" key="1">
    <citation type="submission" date="2016-07" db="EMBL/GenBank/DDBJ databases">
        <title>Pervasive Adenine N6-methylation of Active Genes in Fungi.</title>
        <authorList>
            <consortium name="DOE Joint Genome Institute"/>
            <person name="Mondo S.J."/>
            <person name="Dannebaum R.O."/>
            <person name="Kuo R.C."/>
            <person name="Labutti K."/>
            <person name="Haridas S."/>
            <person name="Kuo A."/>
            <person name="Salamov A."/>
            <person name="Ahrendt S.R."/>
            <person name="Lipzen A."/>
            <person name="Sullivan W."/>
            <person name="Andreopoulos W.B."/>
            <person name="Clum A."/>
            <person name="Lindquist E."/>
            <person name="Daum C."/>
            <person name="Ramamoorthy G.K."/>
            <person name="Gryganskyi A."/>
            <person name="Culley D."/>
            <person name="Magnuson J.K."/>
            <person name="James T.Y."/>
            <person name="O'Malley M.A."/>
            <person name="Stajich J.E."/>
            <person name="Spatafora J.W."/>
            <person name="Visel A."/>
            <person name="Grigoriev I.V."/>
        </authorList>
    </citation>
    <scope>NUCLEOTIDE SEQUENCE [LARGE SCALE GENOMIC DNA]</scope>
    <source>
        <strain evidence="1 2">62-1032</strain>
    </source>
</reference>
<organism evidence="1 2">
    <name type="scientific">Leucosporidium creatinivorum</name>
    <dbReference type="NCBI Taxonomy" id="106004"/>
    <lineage>
        <taxon>Eukaryota</taxon>
        <taxon>Fungi</taxon>
        <taxon>Dikarya</taxon>
        <taxon>Basidiomycota</taxon>
        <taxon>Pucciniomycotina</taxon>
        <taxon>Microbotryomycetes</taxon>
        <taxon>Leucosporidiales</taxon>
        <taxon>Leucosporidium</taxon>
    </lineage>
</organism>
<proteinExistence type="predicted"/>
<dbReference type="EMBL" id="MCGR01000117">
    <property type="protein sequence ID" value="ORY47198.1"/>
    <property type="molecule type" value="Genomic_DNA"/>
</dbReference>
<comment type="caution">
    <text evidence="1">The sequence shown here is derived from an EMBL/GenBank/DDBJ whole genome shotgun (WGS) entry which is preliminary data.</text>
</comment>
<keyword evidence="2" id="KW-1185">Reference proteome</keyword>
<name>A0A1Y2CJJ4_9BASI</name>